<feature type="compositionally biased region" description="Polar residues" evidence="9">
    <location>
        <begin position="516"/>
        <end position="527"/>
    </location>
</feature>
<keyword evidence="2" id="KW-0813">Transport</keyword>
<dbReference type="GO" id="GO:0016887">
    <property type="term" value="F:ATP hydrolysis activity"/>
    <property type="evidence" value="ECO:0007669"/>
    <property type="project" value="InterPro"/>
</dbReference>
<evidence type="ECO:0000256" key="4">
    <source>
        <dbReference type="ARBA" id="ARBA00022737"/>
    </source>
</evidence>
<feature type="domain" description="ABC transmembrane type-1" evidence="12">
    <location>
        <begin position="1099"/>
        <end position="1366"/>
    </location>
</feature>
<feature type="domain" description="ABC transmembrane type-1" evidence="12">
    <location>
        <begin position="354"/>
        <end position="662"/>
    </location>
</feature>
<accession>A0AA39KAS7</accession>
<evidence type="ECO:0000256" key="1">
    <source>
        <dbReference type="ARBA" id="ARBA00004141"/>
    </source>
</evidence>
<feature type="transmembrane region" description="Helical" evidence="10">
    <location>
        <begin position="393"/>
        <end position="415"/>
    </location>
</feature>
<comment type="caution">
    <text evidence="13">The sequence shown here is derived from an EMBL/GenBank/DDBJ whole genome shotgun (WGS) entry which is preliminary data.</text>
</comment>
<organism evidence="13 14">
    <name type="scientific">Armillaria borealis</name>
    <dbReference type="NCBI Taxonomy" id="47425"/>
    <lineage>
        <taxon>Eukaryota</taxon>
        <taxon>Fungi</taxon>
        <taxon>Dikarya</taxon>
        <taxon>Basidiomycota</taxon>
        <taxon>Agaricomycotina</taxon>
        <taxon>Agaricomycetes</taxon>
        <taxon>Agaricomycetidae</taxon>
        <taxon>Agaricales</taxon>
        <taxon>Marasmiineae</taxon>
        <taxon>Physalacriaceae</taxon>
        <taxon>Armillaria</taxon>
    </lineage>
</organism>
<keyword evidence="8 10" id="KW-0472">Membrane</keyword>
<dbReference type="CDD" id="cd03244">
    <property type="entry name" value="ABCC_MRP_domain2"/>
    <property type="match status" value="1"/>
</dbReference>
<evidence type="ECO:0000256" key="8">
    <source>
        <dbReference type="ARBA" id="ARBA00023136"/>
    </source>
</evidence>
<feature type="domain" description="ABC transporter" evidence="11">
    <location>
        <begin position="1412"/>
        <end position="1649"/>
    </location>
</feature>
<dbReference type="GO" id="GO:0005524">
    <property type="term" value="F:ATP binding"/>
    <property type="evidence" value="ECO:0007669"/>
    <property type="project" value="UniProtKB-KW"/>
</dbReference>
<keyword evidence="5" id="KW-0547">Nucleotide-binding</keyword>
<evidence type="ECO:0000256" key="2">
    <source>
        <dbReference type="ARBA" id="ARBA00022448"/>
    </source>
</evidence>
<keyword evidence="3 10" id="KW-0812">Transmembrane</keyword>
<evidence type="ECO:0000313" key="13">
    <source>
        <dbReference type="EMBL" id="KAK0456399.1"/>
    </source>
</evidence>
<dbReference type="Gene3D" id="3.40.50.300">
    <property type="entry name" value="P-loop containing nucleotide triphosphate hydrolases"/>
    <property type="match status" value="2"/>
</dbReference>
<feature type="transmembrane region" description="Helical" evidence="10">
    <location>
        <begin position="201"/>
        <end position="219"/>
    </location>
</feature>
<evidence type="ECO:0000256" key="5">
    <source>
        <dbReference type="ARBA" id="ARBA00022741"/>
    </source>
</evidence>
<feature type="transmembrane region" description="Helical" evidence="10">
    <location>
        <begin position="1347"/>
        <end position="1368"/>
    </location>
</feature>
<gene>
    <name evidence="13" type="ORF">EV421DRAFT_1920799</name>
</gene>
<dbReference type="InterPro" id="IPR027417">
    <property type="entry name" value="P-loop_NTPase"/>
</dbReference>
<feature type="transmembrane region" description="Helical" evidence="10">
    <location>
        <begin position="352"/>
        <end position="373"/>
    </location>
</feature>
<proteinExistence type="predicted"/>
<evidence type="ECO:0000256" key="6">
    <source>
        <dbReference type="ARBA" id="ARBA00022840"/>
    </source>
</evidence>
<evidence type="ECO:0000313" key="14">
    <source>
        <dbReference type="Proteomes" id="UP001175226"/>
    </source>
</evidence>
<dbReference type="PROSITE" id="PS50929">
    <property type="entry name" value="ABC_TM1F"/>
    <property type="match status" value="2"/>
</dbReference>
<evidence type="ECO:0000256" key="3">
    <source>
        <dbReference type="ARBA" id="ARBA00022692"/>
    </source>
</evidence>
<keyword evidence="6" id="KW-0067">ATP-binding</keyword>
<dbReference type="SUPFAM" id="SSF52540">
    <property type="entry name" value="P-loop containing nucleoside triphosphate hydrolases"/>
    <property type="match status" value="2"/>
</dbReference>
<dbReference type="InterPro" id="IPR003593">
    <property type="entry name" value="AAA+_ATPase"/>
</dbReference>
<feature type="transmembrane region" description="Helical" evidence="10">
    <location>
        <begin position="1320"/>
        <end position="1341"/>
    </location>
</feature>
<feature type="compositionally biased region" description="Low complexity" evidence="9">
    <location>
        <begin position="504"/>
        <end position="515"/>
    </location>
</feature>
<evidence type="ECO:0000259" key="11">
    <source>
        <dbReference type="PROSITE" id="PS50893"/>
    </source>
</evidence>
<dbReference type="GO" id="GO:0016020">
    <property type="term" value="C:membrane"/>
    <property type="evidence" value="ECO:0007669"/>
    <property type="project" value="UniProtKB-SubCell"/>
</dbReference>
<keyword evidence="4" id="KW-0677">Repeat</keyword>
<dbReference type="Pfam" id="PF00664">
    <property type="entry name" value="ABC_membrane"/>
    <property type="match status" value="2"/>
</dbReference>
<feature type="compositionally biased region" description="Polar residues" evidence="9">
    <location>
        <begin position="445"/>
        <end position="459"/>
    </location>
</feature>
<dbReference type="InterPro" id="IPR003439">
    <property type="entry name" value="ABC_transporter-like_ATP-bd"/>
</dbReference>
<name>A0AA39KAS7_9AGAR</name>
<dbReference type="InterPro" id="IPR011527">
    <property type="entry name" value="ABC1_TM_dom"/>
</dbReference>
<comment type="subcellular location">
    <subcellularLocation>
        <location evidence="1">Membrane</location>
        <topology evidence="1">Multi-pass membrane protein</topology>
    </subcellularLocation>
</comment>
<dbReference type="EMBL" id="JAUEPT010000001">
    <property type="protein sequence ID" value="KAK0456399.1"/>
    <property type="molecule type" value="Genomic_DNA"/>
</dbReference>
<dbReference type="FunFam" id="1.20.1560.10:FF:000013">
    <property type="entry name" value="ABC transporter C family member 2"/>
    <property type="match status" value="1"/>
</dbReference>
<feature type="transmembrane region" description="Helical" evidence="10">
    <location>
        <begin position="43"/>
        <end position="65"/>
    </location>
</feature>
<dbReference type="Gene3D" id="1.20.1560.10">
    <property type="entry name" value="ABC transporter type 1, transmembrane domain"/>
    <property type="match status" value="2"/>
</dbReference>
<feature type="transmembrane region" description="Helical" evidence="10">
    <location>
        <begin position="1091"/>
        <end position="1115"/>
    </location>
</feature>
<evidence type="ECO:0000256" key="10">
    <source>
        <dbReference type="SAM" id="Phobius"/>
    </source>
</evidence>
<dbReference type="InterPro" id="IPR017871">
    <property type="entry name" value="ABC_transporter-like_CS"/>
</dbReference>
<dbReference type="Pfam" id="PF00005">
    <property type="entry name" value="ABC_tran"/>
    <property type="match status" value="2"/>
</dbReference>
<evidence type="ECO:0000256" key="7">
    <source>
        <dbReference type="ARBA" id="ARBA00022989"/>
    </source>
</evidence>
<dbReference type="Proteomes" id="UP001175226">
    <property type="component" value="Unassembled WGS sequence"/>
</dbReference>
<evidence type="ECO:0000259" key="12">
    <source>
        <dbReference type="PROSITE" id="PS50929"/>
    </source>
</evidence>
<dbReference type="CDD" id="cd18596">
    <property type="entry name" value="ABC_6TM_VMR1_D1_like"/>
    <property type="match status" value="1"/>
</dbReference>
<feature type="transmembrane region" description="Helical" evidence="10">
    <location>
        <begin position="172"/>
        <end position="194"/>
    </location>
</feature>
<keyword evidence="14" id="KW-1185">Reference proteome</keyword>
<dbReference type="PROSITE" id="PS50893">
    <property type="entry name" value="ABC_TRANSPORTER_2"/>
    <property type="match status" value="2"/>
</dbReference>
<feature type="region of interest" description="Disordered" evidence="9">
    <location>
        <begin position="444"/>
        <end position="479"/>
    </location>
</feature>
<reference evidence="13" key="1">
    <citation type="submission" date="2023-06" db="EMBL/GenBank/DDBJ databases">
        <authorList>
            <consortium name="Lawrence Berkeley National Laboratory"/>
            <person name="Ahrendt S."/>
            <person name="Sahu N."/>
            <person name="Indic B."/>
            <person name="Wong-Bajracharya J."/>
            <person name="Merenyi Z."/>
            <person name="Ke H.-M."/>
            <person name="Monk M."/>
            <person name="Kocsube S."/>
            <person name="Drula E."/>
            <person name="Lipzen A."/>
            <person name="Balint B."/>
            <person name="Henrissat B."/>
            <person name="Andreopoulos B."/>
            <person name="Martin F.M."/>
            <person name="Harder C.B."/>
            <person name="Rigling D."/>
            <person name="Ford K.L."/>
            <person name="Foster G.D."/>
            <person name="Pangilinan J."/>
            <person name="Papanicolaou A."/>
            <person name="Barry K."/>
            <person name="LaButti K."/>
            <person name="Viragh M."/>
            <person name="Koriabine M."/>
            <person name="Yan M."/>
            <person name="Riley R."/>
            <person name="Champramary S."/>
            <person name="Plett K.L."/>
            <person name="Tsai I.J."/>
            <person name="Slot J."/>
            <person name="Sipos G."/>
            <person name="Plett J."/>
            <person name="Nagy L.G."/>
            <person name="Grigoriev I.V."/>
        </authorList>
    </citation>
    <scope>NUCLEOTIDE SEQUENCE</scope>
    <source>
        <strain evidence="13">FPL87.14</strain>
    </source>
</reference>
<evidence type="ECO:0008006" key="15">
    <source>
        <dbReference type="Google" id="ProtNLM"/>
    </source>
</evidence>
<dbReference type="SUPFAM" id="SSF90123">
    <property type="entry name" value="ABC transporter transmembrane region"/>
    <property type="match status" value="2"/>
</dbReference>
<dbReference type="FunFam" id="3.40.50.300:FF:000838">
    <property type="entry name" value="ABC multidrug transporter (Eurofung)"/>
    <property type="match status" value="1"/>
</dbReference>
<dbReference type="GO" id="GO:0140359">
    <property type="term" value="F:ABC-type transporter activity"/>
    <property type="evidence" value="ECO:0007669"/>
    <property type="project" value="InterPro"/>
</dbReference>
<keyword evidence="7 10" id="KW-1133">Transmembrane helix</keyword>
<feature type="transmembrane region" description="Helical" evidence="10">
    <location>
        <begin position="553"/>
        <end position="573"/>
    </location>
</feature>
<feature type="transmembrane region" description="Helical" evidence="10">
    <location>
        <begin position="239"/>
        <end position="263"/>
    </location>
</feature>
<dbReference type="PANTHER" id="PTHR24223:SF356">
    <property type="entry name" value="ATP-BINDING CASSETTE TRANSPORTER ABC4"/>
    <property type="match status" value="1"/>
</dbReference>
<dbReference type="PANTHER" id="PTHR24223">
    <property type="entry name" value="ATP-BINDING CASSETTE SUB-FAMILY C"/>
    <property type="match status" value="1"/>
</dbReference>
<feature type="transmembrane region" description="Helical" evidence="10">
    <location>
        <begin position="1237"/>
        <end position="1255"/>
    </location>
</feature>
<feature type="compositionally biased region" description="Polar residues" evidence="9">
    <location>
        <begin position="468"/>
        <end position="479"/>
    </location>
</feature>
<feature type="transmembrane region" description="Helical" evidence="10">
    <location>
        <begin position="1135"/>
        <end position="1161"/>
    </location>
</feature>
<feature type="domain" description="ABC transporter" evidence="11">
    <location>
        <begin position="785"/>
        <end position="1036"/>
    </location>
</feature>
<dbReference type="SMART" id="SM00382">
    <property type="entry name" value="AAA"/>
    <property type="match status" value="2"/>
</dbReference>
<feature type="transmembrane region" description="Helical" evidence="10">
    <location>
        <begin position="1211"/>
        <end position="1231"/>
    </location>
</feature>
<dbReference type="InterPro" id="IPR050173">
    <property type="entry name" value="ABC_transporter_C-like"/>
</dbReference>
<feature type="region of interest" description="Disordered" evidence="9">
    <location>
        <begin position="496"/>
        <end position="527"/>
    </location>
</feature>
<dbReference type="InterPro" id="IPR036640">
    <property type="entry name" value="ABC1_TM_sf"/>
</dbReference>
<sequence>MPWHPDIFASDVALGAQVTLNKPDLWSLVLHGASPAAIYTNNLIVPAYVAAASAALLILHILLSWTPVRRFISRSQKNKKFPDNNREPQPTTQSFGILAEVREHVALHGGPTVFFYMVFRFLSSLALLGLSAASLVLDERDRIHDNVSLYGKWGKKHKGKKEHSRAFTNEEWLEASLCLTFLYTSFLALIAVTAKPRCSRVVARHFNVVLLAAFGVYFYRDLFPLLTYTLPMQDPESSILWAKIVLLGVVAVLVPLIMPRAYIPVDVKSPMRLPSPEQTAPLISMMLHSYLDPLVLKAYRIPHLPFDQLPPLADYDTSQVLKARSFPHLDVFSGAKKRHIFFGLMRVFRWDYTVLALMILVHVCGTFAGPIGINRLLDYIERRDDGDAFVRPIVWIFWLFFGPVVASIAIQWYIFIATRVMVRTEAVITQLVFEHSLRIRVKASTADSPGKSTAPTPDNASIIEDAPSSESNGSSTTLHGTSDAVSINFRDANCDTSTTNQAPSSSTEVTQESTSGQGASATPAAQSDTSNLVGKINNLVTTDLGNIIDARDFLLIGVYVPVQITLCICFLYIVLGWSAFVGLAFIILMLPIPGFVAKFTQTVQEQRLKKNRRESANAMNVLRMIKLFGWEKKMDDKIAEKRDEELVWIKKRKMLDLLNGTIKLFPFPFSELSLISLPSKFCDTDYYNDPYVRFLTVIMKQKLSASKVFSSMSVFDMLRDQLHMVFNSITDTMTGKVSLDRMTDFLRNTELLDSFTEKENVIDLLAADSDGVESSQIGFRNASFVWSNDVDGSLTPSKRKFVLKIDDDLIFQRGRINLVVGPTGSGKTSLLMALLGEMHFIPASPDAWFNLPRDGGVAYAAQESWVQNETIKANILFGSPYDEERYKKVIYQCGLERDISLFEAGDQAEVGEKGLTLSGGQKARVTLARAIYSQAQIILLDDVLAALDVHTAKWIVDKCFTGDLMKGRTIHLSGKRMPWSTLPIIHRLFICQTHNVAMARPIANFVVSIKNGRVASQGSISDVLVHDTSLADETDQVQKAMDKVEEEIDSQLPPDAKKSDGKLIVAEEIEEGHIGLPALKFFFSSLGGGHVWLFFMSFIGGLAITEILNAAQTWWLGHWASQYDGREAYQVPVFFYISIYSSFTLVAVSVYAVAFMFFVVASLRSSRTIHRQLIQSVLGTTLRWLDTTPTSRVITRCTQDIRALDGPVTMWFMYVVEISVTMLIKFVAVVIVTPFFLFPSVIVALAGAWCGQVYIKAQLSVKREMSNAKSPVLSHFGAAIAGLTSIRAYGVQEAFAQESLSRINRYTRTARTFYNLNRWVCIRIDALGGLFAAALAVYLVYFQDRTASTTGFSLNMAIGFSGLILWWVRTLNEFEVQGNSLERIQGYVTIEQEPKPTARGAPPASWPTSGKLVVENLTARYSQDGPAVLHNISFTINSGERIGVVGRTGSGKSSLTLSLLRCIYTDGNIYYDGLPTSSVNLDALRSSITIIPQMPELLSGSLRQNLDPFDQYDDATLNDALKASGLFSLQDDDNEGALNLDSAISSGGSNLSVGQRQIIALARAIVRGSKLLILDEATSAIDYKTDTVIQSSLRNELKGDVTLITVAHRLQTIMDADRILVLDAGNIVEYDSPSALLKENGRLRAMLDESNDRDTLYAMAEGKRITL</sequence>
<protein>
    <recommendedName>
        <fullName evidence="15">P-loop containing nucleoside triphosphate hydrolase protein</fullName>
    </recommendedName>
</protein>
<feature type="transmembrane region" description="Helical" evidence="10">
    <location>
        <begin position="113"/>
        <end position="137"/>
    </location>
</feature>
<dbReference type="PROSITE" id="PS00211">
    <property type="entry name" value="ABC_TRANSPORTER_1"/>
    <property type="match status" value="1"/>
</dbReference>
<feature type="transmembrane region" description="Helical" evidence="10">
    <location>
        <begin position="579"/>
        <end position="600"/>
    </location>
</feature>
<dbReference type="CDD" id="cd03250">
    <property type="entry name" value="ABCC_MRP_domain1"/>
    <property type="match status" value="1"/>
</dbReference>
<dbReference type="CDD" id="cd18604">
    <property type="entry name" value="ABC_6TM_VMR1_D2_like"/>
    <property type="match status" value="1"/>
</dbReference>
<evidence type="ECO:0000256" key="9">
    <source>
        <dbReference type="SAM" id="MobiDB-lite"/>
    </source>
</evidence>